<keyword evidence="8" id="KW-0969">Cilium</keyword>
<feature type="domain" description="Flagellar hook-associated protein 2 C-terminal" evidence="7">
    <location>
        <begin position="213"/>
        <end position="438"/>
    </location>
</feature>
<comment type="function">
    <text evidence="5">Required for morphogenesis and for the elongation of the flagellar filament by facilitating polymerization of the flagellin monomers at the tip of growing filament. Forms a capping structure, which prevents flagellin subunits (transported through the central channel of the flagellum) from leaking out without polymerization at the distal end.</text>
</comment>
<keyword evidence="8" id="KW-0966">Cell projection</keyword>
<evidence type="ECO:0000313" key="8">
    <source>
        <dbReference type="EMBL" id="SMA39861.1"/>
    </source>
</evidence>
<evidence type="ECO:0000256" key="4">
    <source>
        <dbReference type="ARBA" id="ARBA00023143"/>
    </source>
</evidence>
<dbReference type="InterPro" id="IPR010810">
    <property type="entry name" value="Flagellin_hook_IN_motif"/>
</dbReference>
<organism evidence="8 9">
    <name type="scientific">Parendozoicomonas haliclonae</name>
    <dbReference type="NCBI Taxonomy" id="1960125"/>
    <lineage>
        <taxon>Bacteria</taxon>
        <taxon>Pseudomonadati</taxon>
        <taxon>Pseudomonadota</taxon>
        <taxon>Gammaproteobacteria</taxon>
        <taxon>Oceanospirillales</taxon>
        <taxon>Endozoicomonadaceae</taxon>
        <taxon>Parendozoicomonas</taxon>
    </lineage>
</organism>
<dbReference type="AlphaFoldDB" id="A0A1X7AIZ3"/>
<dbReference type="PANTHER" id="PTHR30288:SF0">
    <property type="entry name" value="FLAGELLAR HOOK-ASSOCIATED PROTEIN 2"/>
    <property type="match status" value="1"/>
</dbReference>
<dbReference type="InterPro" id="IPR040026">
    <property type="entry name" value="FliD"/>
</dbReference>
<evidence type="ECO:0000259" key="7">
    <source>
        <dbReference type="Pfam" id="PF07195"/>
    </source>
</evidence>
<keyword evidence="8" id="KW-0282">Flagellum</keyword>
<dbReference type="Proteomes" id="UP000196573">
    <property type="component" value="Unassembled WGS sequence"/>
</dbReference>
<dbReference type="PANTHER" id="PTHR30288">
    <property type="entry name" value="FLAGELLAR CAP/ASSEMBLY PROTEIN FLID"/>
    <property type="match status" value="1"/>
</dbReference>
<dbReference type="GO" id="GO:0071973">
    <property type="term" value="P:bacterial-type flagellum-dependent cell motility"/>
    <property type="evidence" value="ECO:0007669"/>
    <property type="project" value="TreeGrafter"/>
</dbReference>
<accession>A0A1X7AIZ3</accession>
<keyword evidence="5" id="KW-0964">Secreted</keyword>
<evidence type="ECO:0000256" key="2">
    <source>
        <dbReference type="ARBA" id="ARBA00011255"/>
    </source>
</evidence>
<evidence type="ECO:0000256" key="5">
    <source>
        <dbReference type="RuleBase" id="RU362066"/>
    </source>
</evidence>
<dbReference type="Pfam" id="PF07196">
    <property type="entry name" value="Flagellin_IN"/>
    <property type="match status" value="1"/>
</dbReference>
<feature type="domain" description="Flagellar hook-associated protein 2 N-terminal" evidence="6">
    <location>
        <begin position="9"/>
        <end position="106"/>
    </location>
</feature>
<name>A0A1X7AIZ3_9GAMM</name>
<keyword evidence="9" id="KW-1185">Reference proteome</keyword>
<dbReference type="GO" id="GO:0005576">
    <property type="term" value="C:extracellular region"/>
    <property type="evidence" value="ECO:0007669"/>
    <property type="project" value="UniProtKB-SubCell"/>
</dbReference>
<dbReference type="InterPro" id="IPR010809">
    <property type="entry name" value="FliD_C"/>
</dbReference>
<dbReference type="RefSeq" id="WP_087107690.1">
    <property type="nucleotide sequence ID" value="NZ_CBCSCN010000001.1"/>
</dbReference>
<reference evidence="8 9" key="1">
    <citation type="submission" date="2017-03" db="EMBL/GenBank/DDBJ databases">
        <authorList>
            <person name="Afonso C.L."/>
            <person name="Miller P.J."/>
            <person name="Scott M.A."/>
            <person name="Spackman E."/>
            <person name="Goraichik I."/>
            <person name="Dimitrov K.M."/>
            <person name="Suarez D.L."/>
            <person name="Swayne D.E."/>
        </authorList>
    </citation>
    <scope>NUCLEOTIDE SEQUENCE [LARGE SCALE GENOMIC DNA]</scope>
    <source>
        <strain evidence="8">SB41UT1</strain>
    </source>
</reference>
<dbReference type="EMBL" id="FWPT01000002">
    <property type="protein sequence ID" value="SMA39861.1"/>
    <property type="molecule type" value="Genomic_DNA"/>
</dbReference>
<gene>
    <name evidence="8" type="primary">fliD_1</name>
    <name evidence="8" type="ORF">EHSB41UT_01106</name>
</gene>
<comment type="subunit">
    <text evidence="2 5">Homopentamer.</text>
</comment>
<dbReference type="OrthoDB" id="5980200at2"/>
<dbReference type="GO" id="GO:0009421">
    <property type="term" value="C:bacterial-type flagellum filament cap"/>
    <property type="evidence" value="ECO:0007669"/>
    <property type="project" value="InterPro"/>
</dbReference>
<protein>
    <recommendedName>
        <fullName evidence="5">Flagellar hook-associated protein 2</fullName>
        <shortName evidence="5">HAP2</shortName>
    </recommendedName>
    <alternativeName>
        <fullName evidence="5">Flagellar cap protein</fullName>
    </alternativeName>
</protein>
<proteinExistence type="inferred from homology"/>
<sequence length="455" mass="48112">MLQLSGLVSGIDTAALVDSIVQAESAPKFSSLQRQQTSDTVELSALGQLQGAINSFDSALEKLGESEVFDDRKASVSDSSALSVSLGDNAVTGSYSFTVQQLATNQQQTTGKFDQGTTFGTGQLTLTVAGEEPLVLELDSSNNTLEGIRDAINNAEDNPGVSAAIINDGDQQRLLINSNETGEAFAVEINGDGLVLGTEDVDLLADLSELQAAKDAQIVIGDPANPASITVTSSSNSFEDVIDGVTLNIKEVTTSPVVIDISLDKSGSESAIQGFVSAYNSLITTINSLTSYSEGSGAAALTGDATVRALVNSLRSALGAEIDVDGEGLRLLDFGIRTANDGTLTIDSEQLSEAVSENFSALQNFFAADNGLVGQVSTVLDRYDESSGILKARMDRLNESLVDLDRELEDLNARMVQVRAYWEDRFLAMEQSLSQFNSTSSWLTNNLNALNNNDN</sequence>
<evidence type="ECO:0000313" key="9">
    <source>
        <dbReference type="Proteomes" id="UP000196573"/>
    </source>
</evidence>
<dbReference type="GO" id="GO:0007155">
    <property type="term" value="P:cell adhesion"/>
    <property type="evidence" value="ECO:0007669"/>
    <property type="project" value="InterPro"/>
</dbReference>
<evidence type="ECO:0000259" key="6">
    <source>
        <dbReference type="Pfam" id="PF02465"/>
    </source>
</evidence>
<dbReference type="Pfam" id="PF02465">
    <property type="entry name" value="FliD_N"/>
    <property type="match status" value="1"/>
</dbReference>
<comment type="similarity">
    <text evidence="1 5">Belongs to the FliD family.</text>
</comment>
<evidence type="ECO:0000256" key="3">
    <source>
        <dbReference type="ARBA" id="ARBA00023054"/>
    </source>
</evidence>
<evidence type="ECO:0000256" key="1">
    <source>
        <dbReference type="ARBA" id="ARBA00009764"/>
    </source>
</evidence>
<comment type="subcellular location">
    <subcellularLocation>
        <location evidence="5">Secreted</location>
    </subcellularLocation>
    <subcellularLocation>
        <location evidence="5">Bacterial flagellum</location>
    </subcellularLocation>
</comment>
<keyword evidence="3 5" id="KW-0175">Coiled coil</keyword>
<dbReference type="Pfam" id="PF07195">
    <property type="entry name" value="FliD_C"/>
    <property type="match status" value="1"/>
</dbReference>
<feature type="coiled-coil region" evidence="5">
    <location>
        <begin position="394"/>
        <end position="421"/>
    </location>
</feature>
<dbReference type="InterPro" id="IPR003481">
    <property type="entry name" value="FliD_N"/>
</dbReference>
<keyword evidence="4 5" id="KW-0975">Bacterial flagellum</keyword>
<dbReference type="GO" id="GO:0009424">
    <property type="term" value="C:bacterial-type flagellum hook"/>
    <property type="evidence" value="ECO:0007669"/>
    <property type="project" value="UniProtKB-UniRule"/>
</dbReference>